<sequence length="47" mass="5012">MVARLRLFVPVKSSGDPSQCSCLPVECTVLSAFVLGIPDCFPSTKVL</sequence>
<name>A0A0E9WAA2_ANGAN</name>
<reference evidence="1" key="1">
    <citation type="submission" date="2014-11" db="EMBL/GenBank/DDBJ databases">
        <authorList>
            <person name="Amaro Gonzalez C."/>
        </authorList>
    </citation>
    <scope>NUCLEOTIDE SEQUENCE</scope>
</reference>
<evidence type="ECO:0000313" key="1">
    <source>
        <dbReference type="EMBL" id="JAH86510.1"/>
    </source>
</evidence>
<dbReference type="AlphaFoldDB" id="A0A0E9WAA2"/>
<proteinExistence type="predicted"/>
<protein>
    <submittedName>
        <fullName evidence="1">Uncharacterized protein</fullName>
    </submittedName>
</protein>
<organism evidence="1">
    <name type="scientific">Anguilla anguilla</name>
    <name type="common">European freshwater eel</name>
    <name type="synonym">Muraena anguilla</name>
    <dbReference type="NCBI Taxonomy" id="7936"/>
    <lineage>
        <taxon>Eukaryota</taxon>
        <taxon>Metazoa</taxon>
        <taxon>Chordata</taxon>
        <taxon>Craniata</taxon>
        <taxon>Vertebrata</taxon>
        <taxon>Euteleostomi</taxon>
        <taxon>Actinopterygii</taxon>
        <taxon>Neopterygii</taxon>
        <taxon>Teleostei</taxon>
        <taxon>Anguilliformes</taxon>
        <taxon>Anguillidae</taxon>
        <taxon>Anguilla</taxon>
    </lineage>
</organism>
<accession>A0A0E9WAA2</accession>
<dbReference type="EMBL" id="GBXM01022067">
    <property type="protein sequence ID" value="JAH86510.1"/>
    <property type="molecule type" value="Transcribed_RNA"/>
</dbReference>
<reference evidence="1" key="2">
    <citation type="journal article" date="2015" name="Fish Shellfish Immunol.">
        <title>Early steps in the European eel (Anguilla anguilla)-Vibrio vulnificus interaction in the gills: Role of the RtxA13 toxin.</title>
        <authorList>
            <person name="Callol A."/>
            <person name="Pajuelo D."/>
            <person name="Ebbesson L."/>
            <person name="Teles M."/>
            <person name="MacKenzie S."/>
            <person name="Amaro C."/>
        </authorList>
    </citation>
    <scope>NUCLEOTIDE SEQUENCE</scope>
</reference>